<evidence type="ECO:0000313" key="3">
    <source>
        <dbReference type="Proteomes" id="UP000626109"/>
    </source>
</evidence>
<name>A0A813LG29_POLGL</name>
<feature type="compositionally biased region" description="Polar residues" evidence="1">
    <location>
        <begin position="223"/>
        <end position="235"/>
    </location>
</feature>
<evidence type="ECO:0000313" key="2">
    <source>
        <dbReference type="EMBL" id="CAE8726786.1"/>
    </source>
</evidence>
<dbReference type="Proteomes" id="UP000626109">
    <property type="component" value="Unassembled WGS sequence"/>
</dbReference>
<dbReference type="Gene3D" id="3.90.1200.10">
    <property type="match status" value="1"/>
</dbReference>
<evidence type="ECO:0000256" key="1">
    <source>
        <dbReference type="SAM" id="MobiDB-lite"/>
    </source>
</evidence>
<dbReference type="SUPFAM" id="SSF56112">
    <property type="entry name" value="Protein kinase-like (PK-like)"/>
    <property type="match status" value="1"/>
</dbReference>
<dbReference type="InterPro" id="IPR011009">
    <property type="entry name" value="Kinase-like_dom_sf"/>
</dbReference>
<organism evidence="2 3">
    <name type="scientific">Polarella glacialis</name>
    <name type="common">Dinoflagellate</name>
    <dbReference type="NCBI Taxonomy" id="89957"/>
    <lineage>
        <taxon>Eukaryota</taxon>
        <taxon>Sar</taxon>
        <taxon>Alveolata</taxon>
        <taxon>Dinophyceae</taxon>
        <taxon>Suessiales</taxon>
        <taxon>Suessiaceae</taxon>
        <taxon>Polarella</taxon>
    </lineage>
</organism>
<dbReference type="EMBL" id="CAJNNW010035280">
    <property type="protein sequence ID" value="CAE8726786.1"/>
    <property type="molecule type" value="Genomic_DNA"/>
</dbReference>
<gene>
    <name evidence="2" type="ORF">PGLA2088_LOCUS44598</name>
</gene>
<proteinExistence type="predicted"/>
<reference evidence="2" key="1">
    <citation type="submission" date="2021-02" db="EMBL/GenBank/DDBJ databases">
        <authorList>
            <person name="Dougan E. K."/>
            <person name="Rhodes N."/>
            <person name="Thang M."/>
            <person name="Chan C."/>
        </authorList>
    </citation>
    <scope>NUCLEOTIDE SEQUENCE</scope>
</reference>
<protein>
    <recommendedName>
        <fullName evidence="4">CHK kinase-like domain-containing protein</fullName>
    </recommendedName>
</protein>
<evidence type="ECO:0008006" key="4">
    <source>
        <dbReference type="Google" id="ProtNLM"/>
    </source>
</evidence>
<dbReference type="AlphaFoldDB" id="A0A813LG29"/>
<feature type="region of interest" description="Disordered" evidence="1">
    <location>
        <begin position="571"/>
        <end position="617"/>
    </location>
</feature>
<accession>A0A813LG29</accession>
<feature type="region of interest" description="Disordered" evidence="1">
    <location>
        <begin position="207"/>
        <end position="236"/>
    </location>
</feature>
<sequence length="617" mass="68098">MASRLRMEPCCPMMTEWMSTYPELRVPAPVEVREEPLPREEGGPSRVCALLWWKATQGGPEVAHLLRRARPFSSTLLSTERNLLEREYRFHRELADVVATSCAATEPSEVDPQEQVPAALEGIYKVMSATLTIRSNPTGKLVPSFPVATIRRGDEVRGCPFEVDGQPWLQLSQQSRELLGLESQRPAYAQINGERLGLGELLRRSPVAPGPEQSAWGRPTLPAQFSPSATSSSDFAQACPVDTDGLNVPEGRWSRFVARLMAGRPLRIPCCLASYWDDAGVTKEEAWRNFLLVMERFPAQDWHAVDPRVGCNEEQARAAVKGIGSLHRAFSGRRMLDGVHWLPLTPLGLEKRAAARALYSDCLHGLLLAGALQAALTPVALETLSKLSSSDEAFGAAVARLVQPPLTLLHGDFQPAPRQSVAAWTGLRFSTARQNPACAVLDWQCVSRGRGAYDLASFLALGLDVRARREMEPFLVLLYLEAAGIRGSENSRVEFYDDFRAGLLATAVFFLQRHAGTLAGGPEVDPAANQVALLGLHRLSVAIEDWNAIQLLGGISCQDLAFGEDDKDPRALPKYKLKKPGEPKRMPRERRRMPRDSQEPLSPAERLLRTTLSTLRK</sequence>
<comment type="caution">
    <text evidence="2">The sequence shown here is derived from an EMBL/GenBank/DDBJ whole genome shotgun (WGS) entry which is preliminary data.</text>
</comment>